<reference evidence="2 3" key="1">
    <citation type="journal article" date="2019" name="Sci. Rep.">
        <title>Differences in resource use lead to coexistence of seed-transmitted microbial populations.</title>
        <authorList>
            <person name="Torres-Cortes G."/>
            <person name="Garcia B.J."/>
            <person name="Compant S."/>
            <person name="Rezki S."/>
            <person name="Jones P."/>
            <person name="Preveaux A."/>
            <person name="Briand M."/>
            <person name="Roulet A."/>
            <person name="Bouchez O."/>
            <person name="Jacobson D."/>
            <person name="Barret M."/>
        </authorList>
    </citation>
    <scope>NUCLEOTIDE SEQUENCE [LARGE SCALE GENOMIC DNA]</scope>
    <source>
        <strain evidence="2 3">CFBP13530</strain>
    </source>
</reference>
<protein>
    <recommendedName>
        <fullName evidence="1">Endonuclease GajA/Old nuclease/RecF-like AAA domain-containing protein</fullName>
    </recommendedName>
</protein>
<dbReference type="RefSeq" id="WP_137271647.1">
    <property type="nucleotide sequence ID" value="NZ_QGAL01000001.1"/>
</dbReference>
<feature type="domain" description="Endonuclease GajA/Old nuclease/RecF-like AAA" evidence="1">
    <location>
        <begin position="169"/>
        <end position="312"/>
    </location>
</feature>
<dbReference type="PANTHER" id="PTHR43581">
    <property type="entry name" value="ATP/GTP PHOSPHATASE"/>
    <property type="match status" value="1"/>
</dbReference>
<dbReference type="InterPro" id="IPR041685">
    <property type="entry name" value="AAA_GajA/Old/RecF-like"/>
</dbReference>
<comment type="caution">
    <text evidence="2">The sequence shown here is derived from an EMBL/GenBank/DDBJ whole genome shotgun (WGS) entry which is preliminary data.</text>
</comment>
<dbReference type="PANTHER" id="PTHR43581:SF4">
    <property type="entry name" value="ATP_GTP PHOSPHATASE"/>
    <property type="match status" value="1"/>
</dbReference>
<sequence>MNKLSILMNGILNTYDNEYFVIIGKNGEGKSQLLLDVIKTVSASDLHFKNLISVSTSAFDRFPLNVRSPKKYEPMTYTYVGVRGGSSSNVLSLMSSVSTGFISKYVSSPKDLHRFSMVLEEIGFSTNFEYVYKLIVNPGNLYRQNMLIEDDYYIVDGDKRIRLDCNEEEFEEIMHFLQYVKGICDKNNNFRLSVNPMSDYLKDNNSMGNIDFFHYIFKMITLGIVKLIDLRMEKYSKGVISLRRASSGEQCILLSLLGIAANITDNSIILIDEPEISLHPEWQQRYINLLMNTFEGFYNCKFIIATHSPLVISNLKSSNCYILTMADSEIINAKDYNNRSSDYQLAELFEFPGFQNEYILRTAINLFAKIRANKSFDKDDEKTLSRLSGFKYNLEKTDPNYDLINALENMKVVYG</sequence>
<dbReference type="Pfam" id="PF13175">
    <property type="entry name" value="AAA_15"/>
    <property type="match status" value="1"/>
</dbReference>
<evidence type="ECO:0000313" key="2">
    <source>
        <dbReference type="EMBL" id="TKK22620.1"/>
    </source>
</evidence>
<organism evidence="2 3">
    <name type="scientific">Enterobacter cancerogenus</name>
    <dbReference type="NCBI Taxonomy" id="69218"/>
    <lineage>
        <taxon>Bacteria</taxon>
        <taxon>Pseudomonadati</taxon>
        <taxon>Pseudomonadota</taxon>
        <taxon>Gammaproteobacteria</taxon>
        <taxon>Enterobacterales</taxon>
        <taxon>Enterobacteriaceae</taxon>
        <taxon>Enterobacter</taxon>
        <taxon>Enterobacter cloacae complex</taxon>
    </lineage>
</organism>
<dbReference type="Gene3D" id="3.40.50.300">
    <property type="entry name" value="P-loop containing nucleotide triphosphate hydrolases"/>
    <property type="match status" value="1"/>
</dbReference>
<dbReference type="GO" id="GO:0016887">
    <property type="term" value="F:ATP hydrolysis activity"/>
    <property type="evidence" value="ECO:0007669"/>
    <property type="project" value="InterPro"/>
</dbReference>
<accession>A0AB38P7Y4</accession>
<dbReference type="GO" id="GO:0005524">
    <property type="term" value="F:ATP binding"/>
    <property type="evidence" value="ECO:0007669"/>
    <property type="project" value="InterPro"/>
</dbReference>
<gene>
    <name evidence="2" type="ORF">EcCFBP13530_00180</name>
</gene>
<dbReference type="CDD" id="cd00267">
    <property type="entry name" value="ABC_ATPase"/>
    <property type="match status" value="1"/>
</dbReference>
<dbReference type="InterPro" id="IPR051396">
    <property type="entry name" value="Bact_Antivir_Def_Nuclease"/>
</dbReference>
<proteinExistence type="predicted"/>
<dbReference type="EMBL" id="QGAL01000001">
    <property type="protein sequence ID" value="TKK22620.1"/>
    <property type="molecule type" value="Genomic_DNA"/>
</dbReference>
<dbReference type="SUPFAM" id="SSF52540">
    <property type="entry name" value="P-loop containing nucleoside triphosphate hydrolases"/>
    <property type="match status" value="1"/>
</dbReference>
<dbReference type="AlphaFoldDB" id="A0AB38P7Y4"/>
<evidence type="ECO:0000259" key="1">
    <source>
        <dbReference type="Pfam" id="PF13175"/>
    </source>
</evidence>
<dbReference type="Proteomes" id="UP000306327">
    <property type="component" value="Unassembled WGS sequence"/>
</dbReference>
<dbReference type="InterPro" id="IPR027417">
    <property type="entry name" value="P-loop_NTPase"/>
</dbReference>
<name>A0AB38P7Y4_9ENTR</name>
<evidence type="ECO:0000313" key="3">
    <source>
        <dbReference type="Proteomes" id="UP000306327"/>
    </source>
</evidence>